<feature type="transmembrane region" description="Helical" evidence="6">
    <location>
        <begin position="25"/>
        <end position="45"/>
    </location>
</feature>
<comment type="similarity">
    <text evidence="2">Belongs to the GtrA family.</text>
</comment>
<feature type="transmembrane region" description="Helical" evidence="6">
    <location>
        <begin position="57"/>
        <end position="73"/>
    </location>
</feature>
<keyword evidence="4 6" id="KW-1133">Transmembrane helix</keyword>
<keyword evidence="5 6" id="KW-0472">Membrane</keyword>
<feature type="transmembrane region" description="Helical" evidence="6">
    <location>
        <begin position="133"/>
        <end position="151"/>
    </location>
</feature>
<sequence length="176" mass="19341">MPLVSSVLARTPARVRPHLVRHRELVKFALVGGTCFVLTAAVNFALKLTVLTDHPTTALTIATTVATIASYLMNRGWSFRARGGRRHRLEATLFALVSVVAIGVNDVPLFVARYALDLEYPHISHLAQEVSDFVSGMLVGTVLAMGFRWWALKRWVFPARPAEPVREPALSGSPRG</sequence>
<protein>
    <submittedName>
        <fullName evidence="8">GtrA family protein</fullName>
    </submittedName>
</protein>
<dbReference type="Pfam" id="PF04138">
    <property type="entry name" value="GtrA_DPMS_TM"/>
    <property type="match status" value="1"/>
</dbReference>
<keyword evidence="9" id="KW-1185">Reference proteome</keyword>
<name>A0ABS7G387_9ACTN</name>
<evidence type="ECO:0000256" key="4">
    <source>
        <dbReference type="ARBA" id="ARBA00022989"/>
    </source>
</evidence>
<proteinExistence type="inferred from homology"/>
<evidence type="ECO:0000313" key="9">
    <source>
        <dbReference type="Proteomes" id="UP000774570"/>
    </source>
</evidence>
<feature type="transmembrane region" description="Helical" evidence="6">
    <location>
        <begin position="93"/>
        <end position="113"/>
    </location>
</feature>
<dbReference type="PANTHER" id="PTHR38459">
    <property type="entry name" value="PROPHAGE BACTOPRENOL-LINKED GLUCOSE TRANSLOCASE HOMOLOG"/>
    <property type="match status" value="1"/>
</dbReference>
<organism evidence="8 9">
    <name type="scientific">Actinomadura parmotrematis</name>
    <dbReference type="NCBI Taxonomy" id="2864039"/>
    <lineage>
        <taxon>Bacteria</taxon>
        <taxon>Bacillati</taxon>
        <taxon>Actinomycetota</taxon>
        <taxon>Actinomycetes</taxon>
        <taxon>Streptosporangiales</taxon>
        <taxon>Thermomonosporaceae</taxon>
        <taxon>Actinomadura</taxon>
    </lineage>
</organism>
<evidence type="ECO:0000259" key="7">
    <source>
        <dbReference type="Pfam" id="PF04138"/>
    </source>
</evidence>
<dbReference type="EMBL" id="JAIBOA010000022">
    <property type="protein sequence ID" value="MBW8486324.1"/>
    <property type="molecule type" value="Genomic_DNA"/>
</dbReference>
<dbReference type="Proteomes" id="UP000774570">
    <property type="component" value="Unassembled WGS sequence"/>
</dbReference>
<feature type="domain" description="GtrA/DPMS transmembrane" evidence="7">
    <location>
        <begin position="27"/>
        <end position="157"/>
    </location>
</feature>
<comment type="caution">
    <text evidence="8">The sequence shown here is derived from an EMBL/GenBank/DDBJ whole genome shotgun (WGS) entry which is preliminary data.</text>
</comment>
<dbReference type="RefSeq" id="WP_220169557.1">
    <property type="nucleotide sequence ID" value="NZ_JAIBOA010000022.1"/>
</dbReference>
<evidence type="ECO:0000313" key="8">
    <source>
        <dbReference type="EMBL" id="MBW8486324.1"/>
    </source>
</evidence>
<dbReference type="InterPro" id="IPR051401">
    <property type="entry name" value="GtrA_CellWall_Glycosyl"/>
</dbReference>
<gene>
    <name evidence="8" type="ORF">K1Y72_28425</name>
</gene>
<dbReference type="InterPro" id="IPR007267">
    <property type="entry name" value="GtrA_DPMS_TM"/>
</dbReference>
<comment type="subcellular location">
    <subcellularLocation>
        <location evidence="1">Membrane</location>
        <topology evidence="1">Multi-pass membrane protein</topology>
    </subcellularLocation>
</comment>
<evidence type="ECO:0000256" key="2">
    <source>
        <dbReference type="ARBA" id="ARBA00009399"/>
    </source>
</evidence>
<accession>A0ABS7G387</accession>
<evidence type="ECO:0000256" key="3">
    <source>
        <dbReference type="ARBA" id="ARBA00022692"/>
    </source>
</evidence>
<reference evidence="8 9" key="1">
    <citation type="submission" date="2021-07" db="EMBL/GenBank/DDBJ databases">
        <title>Actinomadura sp. PM05-2 isolated from lichen.</title>
        <authorList>
            <person name="Somphong A."/>
            <person name="Phongsopitanun W."/>
            <person name="Tanasupawat S."/>
            <person name="Peongsungnone V."/>
        </authorList>
    </citation>
    <scope>NUCLEOTIDE SEQUENCE [LARGE SCALE GENOMIC DNA]</scope>
    <source>
        <strain evidence="8 9">PM05-2</strain>
    </source>
</reference>
<evidence type="ECO:0000256" key="5">
    <source>
        <dbReference type="ARBA" id="ARBA00023136"/>
    </source>
</evidence>
<evidence type="ECO:0000256" key="1">
    <source>
        <dbReference type="ARBA" id="ARBA00004141"/>
    </source>
</evidence>
<evidence type="ECO:0000256" key="6">
    <source>
        <dbReference type="SAM" id="Phobius"/>
    </source>
</evidence>
<dbReference type="PANTHER" id="PTHR38459:SF1">
    <property type="entry name" value="PROPHAGE BACTOPRENOL-LINKED GLUCOSE TRANSLOCASE HOMOLOG"/>
    <property type="match status" value="1"/>
</dbReference>
<keyword evidence="3 6" id="KW-0812">Transmembrane</keyword>